<protein>
    <submittedName>
        <fullName evidence="1">Uncharacterized protein</fullName>
    </submittedName>
</protein>
<sequence length="14" mass="1550">MKSIFGIVKLLTSL</sequence>
<organism evidence="1">
    <name type="scientific">Arundo donax</name>
    <name type="common">Giant reed</name>
    <name type="synonym">Donax arundinaceus</name>
    <dbReference type="NCBI Taxonomy" id="35708"/>
    <lineage>
        <taxon>Eukaryota</taxon>
        <taxon>Viridiplantae</taxon>
        <taxon>Streptophyta</taxon>
        <taxon>Embryophyta</taxon>
        <taxon>Tracheophyta</taxon>
        <taxon>Spermatophyta</taxon>
        <taxon>Magnoliopsida</taxon>
        <taxon>Liliopsida</taxon>
        <taxon>Poales</taxon>
        <taxon>Poaceae</taxon>
        <taxon>PACMAD clade</taxon>
        <taxon>Arundinoideae</taxon>
        <taxon>Arundineae</taxon>
        <taxon>Arundo</taxon>
    </lineage>
</organism>
<evidence type="ECO:0000313" key="1">
    <source>
        <dbReference type="EMBL" id="JAE09617.1"/>
    </source>
</evidence>
<reference evidence="1" key="2">
    <citation type="journal article" date="2015" name="Data Brief">
        <title>Shoot transcriptome of the giant reed, Arundo donax.</title>
        <authorList>
            <person name="Barrero R.A."/>
            <person name="Guerrero F.D."/>
            <person name="Moolhuijzen P."/>
            <person name="Goolsby J.A."/>
            <person name="Tidwell J."/>
            <person name="Bellgard S.E."/>
            <person name="Bellgard M.I."/>
        </authorList>
    </citation>
    <scope>NUCLEOTIDE SEQUENCE</scope>
    <source>
        <tissue evidence="1">Shoot tissue taken approximately 20 cm above the soil surface</tissue>
    </source>
</reference>
<dbReference type="EMBL" id="GBRH01188279">
    <property type="protein sequence ID" value="JAE09617.1"/>
    <property type="molecule type" value="Transcribed_RNA"/>
</dbReference>
<accession>A0A0A9FBD8</accession>
<proteinExistence type="predicted"/>
<reference evidence="1" key="1">
    <citation type="submission" date="2014-09" db="EMBL/GenBank/DDBJ databases">
        <authorList>
            <person name="Magalhaes I.L.F."/>
            <person name="Oliveira U."/>
            <person name="Santos F.R."/>
            <person name="Vidigal T.H.D.A."/>
            <person name="Brescovit A.D."/>
            <person name="Santos A.J."/>
        </authorList>
    </citation>
    <scope>NUCLEOTIDE SEQUENCE</scope>
    <source>
        <tissue evidence="1">Shoot tissue taken approximately 20 cm above the soil surface</tissue>
    </source>
</reference>
<name>A0A0A9FBD8_ARUDO</name>